<accession>A0ABM1E6Y4</accession>
<proteinExistence type="predicted"/>
<dbReference type="GeneID" id="106809402"/>
<evidence type="ECO:0000313" key="2">
    <source>
        <dbReference type="RefSeq" id="XP_014667955.1"/>
    </source>
</evidence>
<dbReference type="RefSeq" id="XP_014667955.1">
    <property type="nucleotide sequence ID" value="XM_014812469.1"/>
</dbReference>
<organism evidence="1 2">
    <name type="scientific">Priapulus caudatus</name>
    <name type="common">Priapulid worm</name>
    <dbReference type="NCBI Taxonomy" id="37621"/>
    <lineage>
        <taxon>Eukaryota</taxon>
        <taxon>Metazoa</taxon>
        <taxon>Ecdysozoa</taxon>
        <taxon>Scalidophora</taxon>
        <taxon>Priapulida</taxon>
        <taxon>Priapulimorpha</taxon>
        <taxon>Priapulimorphida</taxon>
        <taxon>Priapulidae</taxon>
        <taxon>Priapulus</taxon>
    </lineage>
</organism>
<reference evidence="2" key="1">
    <citation type="submission" date="2025-08" db="UniProtKB">
        <authorList>
            <consortium name="RefSeq"/>
        </authorList>
    </citation>
    <scope>IDENTIFICATION</scope>
</reference>
<dbReference type="Proteomes" id="UP000695022">
    <property type="component" value="Unplaced"/>
</dbReference>
<sequence length="253" mass="29048">MKQFNGTYGCPWCLHKGVRIEKGRGSVNAYHYESSPSPLRSAVQTVRDCTEAVENDAPVHGIKGPSELMLMQLFDCVMGYCIDYLHCVLLGVTRCFVGLWFDSRHHVQTYYIGRQVNTVDEKLLSIKPPNAITRAPRSIAKTRAHWKGSEYMNWLLYYSQPCLTGVLPREYLLHWVLIVHSMPILLSKSISPEDLQNATIRIHKFVLFTEVLYGRENMTFNIHQLIHIPDCVKNWGLSGDIQHFCLNQTMDCC</sequence>
<name>A0ABM1E6Y4_PRICU</name>
<dbReference type="PANTHER" id="PTHR46579">
    <property type="entry name" value="F5/8 TYPE C DOMAIN-CONTAINING PROTEIN-RELATED"/>
    <property type="match status" value="1"/>
</dbReference>
<evidence type="ECO:0000313" key="1">
    <source>
        <dbReference type="Proteomes" id="UP000695022"/>
    </source>
</evidence>
<dbReference type="PANTHER" id="PTHR46579:SF1">
    <property type="entry name" value="F5_8 TYPE C DOMAIN-CONTAINING PROTEIN"/>
    <property type="match status" value="1"/>
</dbReference>
<keyword evidence="1" id="KW-1185">Reference proteome</keyword>
<gene>
    <name evidence="2" type="primary">LOC106809402</name>
</gene>
<protein>
    <submittedName>
        <fullName evidence="2">Uncharacterized protein LOC106809402</fullName>
    </submittedName>
</protein>